<evidence type="ECO:0000259" key="9">
    <source>
        <dbReference type="Pfam" id="PF00482"/>
    </source>
</evidence>
<evidence type="ECO:0000313" key="11">
    <source>
        <dbReference type="Proteomes" id="UP000034212"/>
    </source>
</evidence>
<evidence type="ECO:0000256" key="8">
    <source>
        <dbReference type="SAM" id="Phobius"/>
    </source>
</evidence>
<dbReference type="AlphaFoldDB" id="A0A0G1TG10"/>
<comment type="caution">
    <text evidence="10">The sequence shown here is derived from an EMBL/GenBank/DDBJ whole genome shotgun (WGS) entry which is preliminary data.</text>
</comment>
<dbReference type="Proteomes" id="UP000034212">
    <property type="component" value="Unassembled WGS sequence"/>
</dbReference>
<name>A0A0G1TG10_9BACT</name>
<evidence type="ECO:0000256" key="3">
    <source>
        <dbReference type="ARBA" id="ARBA00022475"/>
    </source>
</evidence>
<feature type="domain" description="Type II secretion system protein GspF" evidence="9">
    <location>
        <begin position="69"/>
        <end position="192"/>
    </location>
</feature>
<protein>
    <recommendedName>
        <fullName evidence="9">Type II secretion system protein GspF domain-containing protein</fullName>
    </recommendedName>
</protein>
<comment type="subcellular location">
    <subcellularLocation>
        <location evidence="1">Cell inner membrane</location>
        <topology evidence="1">Multi-pass membrane protein</topology>
    </subcellularLocation>
</comment>
<dbReference type="PRINTS" id="PR00812">
    <property type="entry name" value="BCTERIALGSPF"/>
</dbReference>
<reference evidence="10 11" key="1">
    <citation type="journal article" date="2015" name="Nature">
        <title>rRNA introns, odd ribosomes, and small enigmatic genomes across a large radiation of phyla.</title>
        <authorList>
            <person name="Brown C.T."/>
            <person name="Hug L.A."/>
            <person name="Thomas B.C."/>
            <person name="Sharon I."/>
            <person name="Castelle C.J."/>
            <person name="Singh A."/>
            <person name="Wilkins M.J."/>
            <person name="Williams K.H."/>
            <person name="Banfield J.F."/>
        </authorList>
    </citation>
    <scope>NUCLEOTIDE SEQUENCE [LARGE SCALE GENOMIC DNA]</scope>
</reference>
<feature type="domain" description="Type II secretion system protein GspF" evidence="9">
    <location>
        <begin position="272"/>
        <end position="394"/>
    </location>
</feature>
<feature type="transmembrane region" description="Helical" evidence="8">
    <location>
        <begin position="375"/>
        <end position="396"/>
    </location>
</feature>
<evidence type="ECO:0000256" key="6">
    <source>
        <dbReference type="ARBA" id="ARBA00022989"/>
    </source>
</evidence>
<dbReference type="InterPro" id="IPR018076">
    <property type="entry name" value="T2SS_GspF_dom"/>
</dbReference>
<feature type="transmembrane region" description="Helical" evidence="8">
    <location>
        <begin position="168"/>
        <end position="191"/>
    </location>
</feature>
<evidence type="ECO:0000256" key="2">
    <source>
        <dbReference type="ARBA" id="ARBA00005745"/>
    </source>
</evidence>
<dbReference type="Gene3D" id="1.20.81.30">
    <property type="entry name" value="Type II secretion system (T2SS), domain F"/>
    <property type="match status" value="2"/>
</dbReference>
<keyword evidence="6 8" id="KW-1133">Transmembrane helix</keyword>
<accession>A0A0G1TG10</accession>
<dbReference type="EMBL" id="LCOQ01000012">
    <property type="protein sequence ID" value="KKU80686.1"/>
    <property type="molecule type" value="Genomic_DNA"/>
</dbReference>
<keyword evidence="5 8" id="KW-0812">Transmembrane</keyword>
<evidence type="ECO:0000256" key="5">
    <source>
        <dbReference type="ARBA" id="ARBA00022692"/>
    </source>
</evidence>
<dbReference type="GO" id="GO:0005886">
    <property type="term" value="C:plasma membrane"/>
    <property type="evidence" value="ECO:0007669"/>
    <property type="project" value="UniProtKB-SubCell"/>
</dbReference>
<dbReference type="InterPro" id="IPR003004">
    <property type="entry name" value="GspF/PilC"/>
</dbReference>
<dbReference type="GO" id="GO:0015628">
    <property type="term" value="P:protein secretion by the type II secretion system"/>
    <property type="evidence" value="ECO:0007669"/>
    <property type="project" value="TreeGrafter"/>
</dbReference>
<sequence>MAVFKYKARNGDGTVVAGLVEAPESATATRLLHDKKLFIIGVSEVKEGLNLGSILAKFKRVGFGDVVTFTRQLATMVTAGLSLPEALTILRAQTTNQAFVRVLLDMEHHIVGGGNLADALSKHSDQFSAIYISLVRAGESSGTLDTVLDRLADSLESQREFHSKVSGALVYPIIILVGMVAVVAVMMVVVIPKLSDLYRDFDIKLPWSTQLLIGISTMAVKLWPIVIIGVVGLSIGFSKWKKTPLGELLMDSLVLKLPLFGDLLKKIILVEFTRTMAMLITSGIHILEALRILKDSLGNVLYRNAIDELSKKVEKGFPLGETFAQYPIFPPIVSQMIKVGEETGKLDDALLKLSKYFQSDSEHLVKGLTTAIEPIIMVVLGLGVGFIVISIITPIYSLTSAIK</sequence>
<dbReference type="InterPro" id="IPR042094">
    <property type="entry name" value="T2SS_GspF_sf"/>
</dbReference>
<dbReference type="Pfam" id="PF00482">
    <property type="entry name" value="T2SSF"/>
    <property type="match status" value="2"/>
</dbReference>
<evidence type="ECO:0000256" key="4">
    <source>
        <dbReference type="ARBA" id="ARBA00022519"/>
    </source>
</evidence>
<comment type="similarity">
    <text evidence="2">Belongs to the GSP F family.</text>
</comment>
<keyword evidence="3" id="KW-1003">Cell membrane</keyword>
<evidence type="ECO:0000313" key="10">
    <source>
        <dbReference type="EMBL" id="KKU80686.1"/>
    </source>
</evidence>
<proteinExistence type="inferred from homology"/>
<evidence type="ECO:0000256" key="7">
    <source>
        <dbReference type="ARBA" id="ARBA00023136"/>
    </source>
</evidence>
<keyword evidence="7 8" id="KW-0472">Membrane</keyword>
<gene>
    <name evidence="10" type="ORF">UY08_C0012G0005</name>
</gene>
<keyword evidence="4" id="KW-0997">Cell inner membrane</keyword>
<feature type="transmembrane region" description="Helical" evidence="8">
    <location>
        <begin position="211"/>
        <end position="235"/>
    </location>
</feature>
<dbReference type="FunFam" id="1.20.81.30:FF:000001">
    <property type="entry name" value="Type II secretion system protein F"/>
    <property type="match status" value="2"/>
</dbReference>
<dbReference type="PANTHER" id="PTHR30012:SF0">
    <property type="entry name" value="TYPE II SECRETION SYSTEM PROTEIN F-RELATED"/>
    <property type="match status" value="1"/>
</dbReference>
<dbReference type="PANTHER" id="PTHR30012">
    <property type="entry name" value="GENERAL SECRETION PATHWAY PROTEIN"/>
    <property type="match status" value="1"/>
</dbReference>
<organism evidence="10 11">
    <name type="scientific">Candidatus Gottesmanbacteria bacterium GW2011_GWA1_47_8</name>
    <dbReference type="NCBI Taxonomy" id="1618438"/>
    <lineage>
        <taxon>Bacteria</taxon>
        <taxon>Candidatus Gottesmaniibacteriota</taxon>
    </lineage>
</organism>
<dbReference type="PATRIC" id="fig|1618438.3.peg.270"/>
<evidence type="ECO:0000256" key="1">
    <source>
        <dbReference type="ARBA" id="ARBA00004429"/>
    </source>
</evidence>